<feature type="domain" description="PhnB-like" evidence="1">
    <location>
        <begin position="5"/>
        <end position="131"/>
    </location>
</feature>
<evidence type="ECO:0000313" key="2">
    <source>
        <dbReference type="EMBL" id="SDI17016.1"/>
    </source>
</evidence>
<dbReference type="CDD" id="cd06588">
    <property type="entry name" value="PhnB_like"/>
    <property type="match status" value="1"/>
</dbReference>
<proteinExistence type="predicted"/>
<sequence length="136" mass="15415">MAVGIYLIFNGNCREAVEFYSEVFGTVSDEIMTFGDHPSSDYPLSEEEKKLIMHTSMRISGDFIMFSDAFPGSPVTVGENVSIMVTSKDMEELKAQFHKIKEGGRVEMDLQETFWSKCYGAAIDQFGVSWQFNHEE</sequence>
<gene>
    <name evidence="2" type="ORF">SAMN05421804_101854</name>
</gene>
<accession>A0A1G8IDP0</accession>
<dbReference type="Pfam" id="PF06983">
    <property type="entry name" value="3-dmu-9_3-mt"/>
    <property type="match status" value="1"/>
</dbReference>
<dbReference type="AlphaFoldDB" id="A0A1G8IDP0"/>
<dbReference type="EMBL" id="FNDZ01000001">
    <property type="protein sequence ID" value="SDI17016.1"/>
    <property type="molecule type" value="Genomic_DNA"/>
</dbReference>
<dbReference type="RefSeq" id="WP_031574472.1">
    <property type="nucleotide sequence ID" value="NZ_FNDZ01000001.1"/>
</dbReference>
<dbReference type="SUPFAM" id="SSF54593">
    <property type="entry name" value="Glyoxalase/Bleomycin resistance protein/Dihydroxybiphenyl dioxygenase"/>
    <property type="match status" value="1"/>
</dbReference>
<name>A0A1G8IDP0_9CLOT</name>
<dbReference type="PANTHER" id="PTHR33990:SF1">
    <property type="entry name" value="PROTEIN YJDN"/>
    <property type="match status" value="1"/>
</dbReference>
<dbReference type="InterPro" id="IPR029068">
    <property type="entry name" value="Glyas_Bleomycin-R_OHBP_Dase"/>
</dbReference>
<dbReference type="Proteomes" id="UP000183255">
    <property type="component" value="Unassembled WGS sequence"/>
</dbReference>
<protein>
    <submittedName>
        <fullName evidence="2">PhnB protein</fullName>
    </submittedName>
</protein>
<dbReference type="InterPro" id="IPR028973">
    <property type="entry name" value="PhnB-like"/>
</dbReference>
<dbReference type="Gene3D" id="3.10.180.10">
    <property type="entry name" value="2,3-Dihydroxybiphenyl 1,2-Dioxygenase, domain 1"/>
    <property type="match status" value="1"/>
</dbReference>
<reference evidence="2 3" key="1">
    <citation type="submission" date="2016-10" db="EMBL/GenBank/DDBJ databases">
        <authorList>
            <person name="de Groot N.N."/>
        </authorList>
    </citation>
    <scope>NUCLEOTIDE SEQUENCE [LARGE SCALE GENOMIC DNA]</scope>
    <source>
        <strain evidence="2 3">CGMCC 1.5058</strain>
    </source>
</reference>
<evidence type="ECO:0000313" key="3">
    <source>
        <dbReference type="Proteomes" id="UP000183255"/>
    </source>
</evidence>
<evidence type="ECO:0000259" key="1">
    <source>
        <dbReference type="Pfam" id="PF06983"/>
    </source>
</evidence>
<organism evidence="2 3">
    <name type="scientific">Proteiniclasticum ruminis</name>
    <dbReference type="NCBI Taxonomy" id="398199"/>
    <lineage>
        <taxon>Bacteria</taxon>
        <taxon>Bacillati</taxon>
        <taxon>Bacillota</taxon>
        <taxon>Clostridia</taxon>
        <taxon>Eubacteriales</taxon>
        <taxon>Clostridiaceae</taxon>
        <taxon>Proteiniclasticum</taxon>
    </lineage>
</organism>
<dbReference type="PANTHER" id="PTHR33990">
    <property type="entry name" value="PROTEIN YJDN-RELATED"/>
    <property type="match status" value="1"/>
</dbReference>